<dbReference type="OrthoDB" id="3268477at2"/>
<keyword evidence="3" id="KW-1185">Reference proteome</keyword>
<accession>A0A8H2K7B4</accession>
<gene>
    <name evidence="2" type="ORF">FB472_2855</name>
</gene>
<comment type="caution">
    <text evidence="2">The sequence shown here is derived from an EMBL/GenBank/DDBJ whole genome shotgun (WGS) entry which is preliminary data.</text>
</comment>
<dbReference type="EMBL" id="VFRA01000001">
    <property type="protein sequence ID" value="TQO21178.1"/>
    <property type="molecule type" value="Genomic_DNA"/>
</dbReference>
<evidence type="ECO:0000313" key="3">
    <source>
        <dbReference type="Proteomes" id="UP000316560"/>
    </source>
</evidence>
<dbReference type="AlphaFoldDB" id="A0A8H2K7B4"/>
<feature type="region of interest" description="Disordered" evidence="1">
    <location>
        <begin position="1"/>
        <end position="59"/>
    </location>
</feature>
<evidence type="ECO:0000313" key="2">
    <source>
        <dbReference type="EMBL" id="TQO21178.1"/>
    </source>
</evidence>
<evidence type="ECO:0000256" key="1">
    <source>
        <dbReference type="SAM" id="MobiDB-lite"/>
    </source>
</evidence>
<dbReference type="RefSeq" id="WP_141991368.1">
    <property type="nucleotide sequence ID" value="NZ_VFRA01000001.1"/>
</dbReference>
<sequence>MTQWWFNHKTGEVEEGPQSLGVDRDGPFDTREQAEHAPQIAAERARAWANDDASEADRG</sequence>
<protein>
    <recommendedName>
        <fullName evidence="4">Methionine aminopeptidase</fullName>
    </recommendedName>
</protein>
<reference evidence="2 3" key="1">
    <citation type="submission" date="2019-06" db="EMBL/GenBank/DDBJ databases">
        <title>Sequencing the genomes of 1000 actinobacteria strains.</title>
        <authorList>
            <person name="Klenk H.-P."/>
        </authorList>
    </citation>
    <scope>NUCLEOTIDE SEQUENCE [LARGE SCALE GENOMIC DNA]</scope>
    <source>
        <strain evidence="2 3">DSM 21947</strain>
    </source>
</reference>
<evidence type="ECO:0008006" key="4">
    <source>
        <dbReference type="Google" id="ProtNLM"/>
    </source>
</evidence>
<name>A0A8H2K7B4_9MICO</name>
<feature type="compositionally biased region" description="Basic and acidic residues" evidence="1">
    <location>
        <begin position="22"/>
        <end position="35"/>
    </location>
</feature>
<organism evidence="2 3">
    <name type="scientific">Rhodoglobus vestalii</name>
    <dbReference type="NCBI Taxonomy" id="193384"/>
    <lineage>
        <taxon>Bacteria</taxon>
        <taxon>Bacillati</taxon>
        <taxon>Actinomycetota</taxon>
        <taxon>Actinomycetes</taxon>
        <taxon>Micrococcales</taxon>
        <taxon>Microbacteriaceae</taxon>
        <taxon>Rhodoglobus</taxon>
    </lineage>
</organism>
<dbReference type="Proteomes" id="UP000316560">
    <property type="component" value="Unassembled WGS sequence"/>
</dbReference>
<proteinExistence type="predicted"/>